<evidence type="ECO:0000256" key="3">
    <source>
        <dbReference type="ARBA" id="ARBA00022692"/>
    </source>
</evidence>
<accession>A0A834BI52</accession>
<feature type="region of interest" description="Disordered" evidence="6">
    <location>
        <begin position="1"/>
        <end position="71"/>
    </location>
</feature>
<dbReference type="PANTHER" id="PTHR14768:SF4">
    <property type="entry name" value="SYNAPSE DIFFERENTIATION-INDUCING GENE PROTEIN 1-LIKE"/>
    <property type="match status" value="1"/>
</dbReference>
<evidence type="ECO:0000256" key="2">
    <source>
        <dbReference type="ARBA" id="ARBA00006843"/>
    </source>
</evidence>
<comment type="similarity">
    <text evidence="2">Belongs to the CD225/Dispanin family.</text>
</comment>
<evidence type="ECO:0000256" key="4">
    <source>
        <dbReference type="ARBA" id="ARBA00022989"/>
    </source>
</evidence>
<comment type="subcellular location">
    <subcellularLocation>
        <location evidence="1">Membrane</location>
    </subcellularLocation>
</comment>
<evidence type="ECO:0000256" key="5">
    <source>
        <dbReference type="ARBA" id="ARBA00023136"/>
    </source>
</evidence>
<reference evidence="8 9" key="1">
    <citation type="journal article" date="2020" name="Nature">
        <title>Six reference-quality genomes reveal evolution of bat adaptations.</title>
        <authorList>
            <person name="Jebb D."/>
            <person name="Huang Z."/>
            <person name="Pippel M."/>
            <person name="Hughes G.M."/>
            <person name="Lavrichenko K."/>
            <person name="Devanna P."/>
            <person name="Winkler S."/>
            <person name="Jermiin L.S."/>
            <person name="Skirmuntt E.C."/>
            <person name="Katzourakis A."/>
            <person name="Burkitt-Gray L."/>
            <person name="Ray D.A."/>
            <person name="Sullivan K.A.M."/>
            <person name="Roscito J.G."/>
            <person name="Kirilenko B.M."/>
            <person name="Davalos L.M."/>
            <person name="Corthals A.P."/>
            <person name="Power M.L."/>
            <person name="Jones G."/>
            <person name="Ransome R.D."/>
            <person name="Dechmann D.K.N."/>
            <person name="Locatelli A.G."/>
            <person name="Puechmaille S.J."/>
            <person name="Fedrigo O."/>
            <person name="Jarvis E.D."/>
            <person name="Hiller M."/>
            <person name="Vernes S.C."/>
            <person name="Myers E.W."/>
            <person name="Teeling E.C."/>
        </authorList>
    </citation>
    <scope>NUCLEOTIDE SEQUENCE [LARGE SCALE GENOMIC DNA]</scope>
    <source>
        <strain evidence="8">Bat1K_MPI-CBG_1</strain>
    </source>
</reference>
<feature type="compositionally biased region" description="Acidic residues" evidence="6">
    <location>
        <begin position="202"/>
        <end position="225"/>
    </location>
</feature>
<evidence type="ECO:0000313" key="8">
    <source>
        <dbReference type="EMBL" id="KAF6133188.1"/>
    </source>
</evidence>
<evidence type="ECO:0000256" key="1">
    <source>
        <dbReference type="ARBA" id="ARBA00004370"/>
    </source>
</evidence>
<evidence type="ECO:0000256" key="7">
    <source>
        <dbReference type="SAM" id="Phobius"/>
    </source>
</evidence>
<evidence type="ECO:0000313" key="9">
    <source>
        <dbReference type="Proteomes" id="UP000664940"/>
    </source>
</evidence>
<feature type="transmembrane region" description="Helical" evidence="7">
    <location>
        <begin position="236"/>
        <end position="259"/>
    </location>
</feature>
<dbReference type="Pfam" id="PF04505">
    <property type="entry name" value="CD225"/>
    <property type="match status" value="1"/>
</dbReference>
<evidence type="ECO:0000256" key="6">
    <source>
        <dbReference type="SAM" id="MobiDB-lite"/>
    </source>
</evidence>
<keyword evidence="4 7" id="KW-1133">Transmembrane helix</keyword>
<comment type="caution">
    <text evidence="8">The sequence shown here is derived from an EMBL/GenBank/DDBJ whole genome shotgun (WGS) entry which is preliminary data.</text>
</comment>
<proteinExistence type="inferred from homology"/>
<dbReference type="Proteomes" id="UP000664940">
    <property type="component" value="Unassembled WGS sequence"/>
</dbReference>
<keyword evidence="5 7" id="KW-0472">Membrane</keyword>
<dbReference type="InterPro" id="IPR007593">
    <property type="entry name" value="CD225/Dispanin_fam"/>
</dbReference>
<feature type="region of interest" description="Disordered" evidence="6">
    <location>
        <begin position="160"/>
        <end position="184"/>
    </location>
</feature>
<protein>
    <submittedName>
        <fullName evidence="8">Synapse differentiation inducing 1 like</fullName>
    </submittedName>
</protein>
<name>A0A834BI52_9CHIR</name>
<dbReference type="PANTHER" id="PTHR14768">
    <property type="entry name" value="UPF0338 PROTEIN"/>
    <property type="match status" value="1"/>
</dbReference>
<dbReference type="AlphaFoldDB" id="A0A834BI52"/>
<dbReference type="GO" id="GO:0016020">
    <property type="term" value="C:membrane"/>
    <property type="evidence" value="ECO:0007669"/>
    <property type="project" value="UniProtKB-SubCell"/>
</dbReference>
<sequence length="312" mass="33344">MASLPYLPSGGCPGRWAQQASSTGGSTHMAPPAWRPRVARLHTAAQGSKDECSSKQAGSPRITPPAQRPLPGAALRTMESLSELQNPLLPRSPAHLRGPYPYPEASPGWSCQEKLYSFLLGGAGPAHPHQFLDPGSLQLAVEAWYRPSCLLGRDAVKEPRAGSCETSFTESREPQVGPTGLGQAEEDVPIQTVSYGVQEELQGQEDDQEEEEESDATSTESESEDNFLTLPPRDHLGLTIFSMLCCFWPLGIAAFYFSQGTSKAISKGDFRLASTTSRKALFLATLSIAVGAGLYVAVVVALAAYMSHSGHG</sequence>
<organism evidence="8 9">
    <name type="scientific">Phyllostomus discolor</name>
    <name type="common">pale spear-nosed bat</name>
    <dbReference type="NCBI Taxonomy" id="89673"/>
    <lineage>
        <taxon>Eukaryota</taxon>
        <taxon>Metazoa</taxon>
        <taxon>Chordata</taxon>
        <taxon>Craniata</taxon>
        <taxon>Vertebrata</taxon>
        <taxon>Euteleostomi</taxon>
        <taxon>Mammalia</taxon>
        <taxon>Eutheria</taxon>
        <taxon>Laurasiatheria</taxon>
        <taxon>Chiroptera</taxon>
        <taxon>Yangochiroptera</taxon>
        <taxon>Phyllostomidae</taxon>
        <taxon>Phyllostominae</taxon>
        <taxon>Phyllostomus</taxon>
    </lineage>
</organism>
<feature type="region of interest" description="Disordered" evidence="6">
    <location>
        <begin position="200"/>
        <end position="228"/>
    </location>
</feature>
<dbReference type="EMBL" id="JABVXQ010000001">
    <property type="protein sequence ID" value="KAF6133188.1"/>
    <property type="molecule type" value="Genomic_DNA"/>
</dbReference>
<gene>
    <name evidence="8" type="ORF">HJG60_018439</name>
</gene>
<feature type="transmembrane region" description="Helical" evidence="7">
    <location>
        <begin position="280"/>
        <end position="306"/>
    </location>
</feature>
<keyword evidence="3 7" id="KW-0812">Transmembrane</keyword>